<organism evidence="1 2">
    <name type="scientific">Clostridium bovifaecis</name>
    <dbReference type="NCBI Taxonomy" id="2184719"/>
    <lineage>
        <taxon>Bacteria</taxon>
        <taxon>Bacillati</taxon>
        <taxon>Bacillota</taxon>
        <taxon>Clostridia</taxon>
        <taxon>Eubacteriales</taxon>
        <taxon>Clostridiaceae</taxon>
        <taxon>Clostridium</taxon>
    </lineage>
</organism>
<name>A0A6I6F1W8_9CLOT</name>
<dbReference type="Proteomes" id="UP000422764">
    <property type="component" value="Chromosome"/>
</dbReference>
<dbReference type="SUPFAM" id="SSF50346">
    <property type="entry name" value="PRC-barrel domain"/>
    <property type="match status" value="1"/>
</dbReference>
<reference evidence="1 2" key="1">
    <citation type="submission" date="2019-12" db="EMBL/GenBank/DDBJ databases">
        <title>Genome sequenceing of Clostridium bovifaecis.</title>
        <authorList>
            <person name="Yao Y."/>
        </authorList>
    </citation>
    <scope>NUCLEOTIDE SEQUENCE [LARGE SCALE GENOMIC DNA]</scope>
    <source>
        <strain evidence="1 2">BXX</strain>
    </source>
</reference>
<dbReference type="EMBL" id="CP046522">
    <property type="protein sequence ID" value="QGU95204.1"/>
    <property type="molecule type" value="Genomic_DNA"/>
</dbReference>
<dbReference type="Gene3D" id="2.30.30.240">
    <property type="entry name" value="PRC-barrel domain"/>
    <property type="match status" value="1"/>
</dbReference>
<evidence type="ECO:0000313" key="1">
    <source>
        <dbReference type="EMBL" id="QGU95204.1"/>
    </source>
</evidence>
<protein>
    <submittedName>
        <fullName evidence="1">YlmC/YmxH family sporulation protein</fullName>
    </submittedName>
</protein>
<sequence>MDDRVKLYSDIEKYEIININNGEKYNYLYNNDVIIDEEGNLKSLVINNHRSHFNLFKNNDLLELPWEYVNKIGTKTIIIDVEESQFNKGYK</sequence>
<dbReference type="PANTHER" id="PTHR40061">
    <property type="entry name" value="SPORULATION PROTEIN YLMC-RELATED"/>
    <property type="match status" value="1"/>
</dbReference>
<dbReference type="InterPro" id="IPR011033">
    <property type="entry name" value="PRC_barrel-like_sf"/>
</dbReference>
<dbReference type="NCBIfam" id="TIGR02888">
    <property type="entry name" value="spore_YlmC_YmxH"/>
    <property type="match status" value="1"/>
</dbReference>
<dbReference type="InterPro" id="IPR014238">
    <property type="entry name" value="Spore_YlmC/YmxH"/>
</dbReference>
<evidence type="ECO:0000313" key="2">
    <source>
        <dbReference type="Proteomes" id="UP000422764"/>
    </source>
</evidence>
<accession>A0A6I6F1W8</accession>
<keyword evidence="2" id="KW-1185">Reference proteome</keyword>
<gene>
    <name evidence="1" type="ORF">GOM49_08960</name>
</gene>
<dbReference type="AlphaFoldDB" id="A0A6I6F1W8"/>
<dbReference type="PANTHER" id="PTHR40061:SF1">
    <property type="entry name" value="SPORULATION PROTEIN YLMC-RELATED"/>
    <property type="match status" value="1"/>
</dbReference>
<proteinExistence type="predicted"/>